<keyword evidence="6" id="KW-1133">Transmembrane helix</keyword>
<evidence type="ECO:0000256" key="4">
    <source>
        <dbReference type="ARBA" id="ARBA00022475"/>
    </source>
</evidence>
<dbReference type="SMART" id="SM00244">
    <property type="entry name" value="PHB"/>
    <property type="match status" value="1"/>
</dbReference>
<evidence type="ECO:0000256" key="2">
    <source>
        <dbReference type="ARBA" id="ARBA00004236"/>
    </source>
</evidence>
<dbReference type="Gene3D" id="3.30.479.30">
    <property type="entry name" value="Band 7 domain"/>
    <property type="match status" value="1"/>
</dbReference>
<comment type="similarity">
    <text evidence="3">Belongs to the band 7/mec-2 family. Flotillin subfamily.</text>
</comment>
<keyword evidence="6" id="KW-0812">Transmembrane</keyword>
<protein>
    <recommendedName>
        <fullName evidence="7">Band 7 domain-containing protein</fullName>
    </recommendedName>
</protein>
<dbReference type="InterPro" id="IPR001107">
    <property type="entry name" value="Band_7"/>
</dbReference>
<dbReference type="PANTHER" id="PTHR13806:SF31">
    <property type="entry name" value="FLOTILLIN-LIKE PROTEIN 1-RELATED"/>
    <property type="match status" value="1"/>
</dbReference>
<dbReference type="InterPro" id="IPR027705">
    <property type="entry name" value="Flotillin_fam"/>
</dbReference>
<evidence type="ECO:0000256" key="5">
    <source>
        <dbReference type="ARBA" id="ARBA00023136"/>
    </source>
</evidence>
<reference evidence="9" key="1">
    <citation type="submission" date="2012-11" db="EMBL/GenBank/DDBJ databases">
        <authorList>
            <person name="Lucero-Rivera Y.E."/>
            <person name="Tovar-Ramirez D."/>
        </authorList>
    </citation>
    <scope>NUCLEOTIDE SEQUENCE [LARGE SCALE GENOMIC DNA]</scope>
    <source>
        <strain evidence="9">Araruama</strain>
    </source>
</reference>
<evidence type="ECO:0000313" key="8">
    <source>
        <dbReference type="EMBL" id="ETR73238.1"/>
    </source>
</evidence>
<dbReference type="AlphaFoldDB" id="A0A1V1PEM6"/>
<gene>
    <name evidence="8" type="ORF">OMM_01101</name>
</gene>
<dbReference type="GO" id="GO:0005886">
    <property type="term" value="C:plasma membrane"/>
    <property type="evidence" value="ECO:0007669"/>
    <property type="project" value="UniProtKB-SubCell"/>
</dbReference>
<evidence type="ECO:0000259" key="7">
    <source>
        <dbReference type="SMART" id="SM00244"/>
    </source>
</evidence>
<dbReference type="CDD" id="cd03399">
    <property type="entry name" value="SPFH_flotillin"/>
    <property type="match status" value="1"/>
</dbReference>
<keyword evidence="4" id="KW-1003">Cell membrane</keyword>
<organism evidence="8 9">
    <name type="scientific">Candidatus Magnetoglobus multicellularis str. Araruama</name>
    <dbReference type="NCBI Taxonomy" id="890399"/>
    <lineage>
        <taxon>Bacteria</taxon>
        <taxon>Pseudomonadati</taxon>
        <taxon>Thermodesulfobacteriota</taxon>
        <taxon>Desulfobacteria</taxon>
        <taxon>Desulfobacterales</taxon>
        <taxon>Desulfobacteraceae</taxon>
        <taxon>Candidatus Magnetoglobus</taxon>
    </lineage>
</organism>
<dbReference type="SUPFAM" id="SSF117892">
    <property type="entry name" value="Band 7/SPFH domain"/>
    <property type="match status" value="1"/>
</dbReference>
<evidence type="ECO:0000256" key="3">
    <source>
        <dbReference type="ARBA" id="ARBA00007161"/>
    </source>
</evidence>
<dbReference type="Pfam" id="PF01145">
    <property type="entry name" value="Band_7"/>
    <property type="match status" value="1"/>
</dbReference>
<accession>A0A1V1PEM6</accession>
<evidence type="ECO:0000256" key="1">
    <source>
        <dbReference type="ARBA" id="ARBA00004167"/>
    </source>
</evidence>
<keyword evidence="5 6" id="KW-0472">Membrane</keyword>
<dbReference type="Proteomes" id="UP000189670">
    <property type="component" value="Unassembled WGS sequence"/>
</dbReference>
<proteinExistence type="inferred from homology"/>
<evidence type="ECO:0000256" key="6">
    <source>
        <dbReference type="SAM" id="Phobius"/>
    </source>
</evidence>
<dbReference type="EMBL" id="ATBP01000077">
    <property type="protein sequence ID" value="ETR73238.1"/>
    <property type="molecule type" value="Genomic_DNA"/>
</dbReference>
<feature type="transmembrane region" description="Helical" evidence="6">
    <location>
        <begin position="6"/>
        <end position="26"/>
    </location>
</feature>
<evidence type="ECO:0000313" key="9">
    <source>
        <dbReference type="Proteomes" id="UP000189670"/>
    </source>
</evidence>
<dbReference type="InterPro" id="IPR036013">
    <property type="entry name" value="Band_7/SPFH_dom_sf"/>
</dbReference>
<sequence length="296" mass="33361">MSSMTIFAIAICAFALLIISTLIFLASRYKRCPSDKILVVYGKVGKGQHANCIHGGGAFIWPLIQDYTYLSLTPMTIPISLQNALSLQNIRINVPSTFTVGINTQPNIMSNAAERLLGLETKQIESMCKEIIFGQLRLTVASLTIEQINQDRESFLDAIRKNVEPELNKIGLYLINVNITDITDVSDYIESIGKKAAAEAVNKAKIEVAKQDKLGAIGESESVKEKISVLPEMKLNPPKDKKRLIQTNEFLSSKRKLKLWPAKINHWQILHNQPHNWMFKKRMPYKKVKLPNSMLK</sequence>
<feature type="domain" description="Band 7" evidence="7">
    <location>
        <begin position="27"/>
        <end position="196"/>
    </location>
</feature>
<comment type="subcellular location">
    <subcellularLocation>
        <location evidence="2">Cell membrane</location>
    </subcellularLocation>
    <subcellularLocation>
        <location evidence="1">Membrane</location>
        <topology evidence="1">Single-pass membrane protein</topology>
    </subcellularLocation>
</comment>
<name>A0A1V1PEM6_9BACT</name>
<dbReference type="PANTHER" id="PTHR13806">
    <property type="entry name" value="FLOTILLIN-RELATED"/>
    <property type="match status" value="1"/>
</dbReference>
<comment type="caution">
    <text evidence="8">The sequence shown here is derived from an EMBL/GenBank/DDBJ whole genome shotgun (WGS) entry which is preliminary data.</text>
</comment>